<proteinExistence type="predicted"/>
<accession>A0A8H3VH44</accession>
<evidence type="ECO:0000313" key="2">
    <source>
        <dbReference type="Proteomes" id="UP000447873"/>
    </source>
</evidence>
<organism evidence="1 2">
    <name type="scientific">Venturia inaequalis</name>
    <name type="common">Apple scab fungus</name>
    <dbReference type="NCBI Taxonomy" id="5025"/>
    <lineage>
        <taxon>Eukaryota</taxon>
        <taxon>Fungi</taxon>
        <taxon>Dikarya</taxon>
        <taxon>Ascomycota</taxon>
        <taxon>Pezizomycotina</taxon>
        <taxon>Dothideomycetes</taxon>
        <taxon>Pleosporomycetidae</taxon>
        <taxon>Venturiales</taxon>
        <taxon>Venturiaceae</taxon>
        <taxon>Venturia</taxon>
    </lineage>
</organism>
<sequence length="124" mass="14487">MGNDSIASITQLTEYIHPLQALFEKCKEVFTPEEAGSIEKLVLDKMICPWWIILVREWDVLDDVVNRAKRHCEEWKKLLPQISKRCSGDDREETEKRCKKAWKSLNEAEEMLGDVTRLGHLLTM</sequence>
<comment type="caution">
    <text evidence="1">The sequence shown here is derived from an EMBL/GenBank/DDBJ whole genome shotgun (WGS) entry which is preliminary data.</text>
</comment>
<gene>
    <name evidence="1" type="ORF">EG328_008687</name>
</gene>
<evidence type="ECO:0000313" key="1">
    <source>
        <dbReference type="EMBL" id="KAE9988670.1"/>
    </source>
</evidence>
<dbReference type="EMBL" id="WNWS01000005">
    <property type="protein sequence ID" value="KAE9988670.1"/>
    <property type="molecule type" value="Genomic_DNA"/>
</dbReference>
<protein>
    <submittedName>
        <fullName evidence="1">Uncharacterized protein</fullName>
    </submittedName>
</protein>
<reference evidence="1 2" key="1">
    <citation type="submission" date="2018-12" db="EMBL/GenBank/DDBJ databases">
        <title>Venturia inaequalis Genome Resource.</title>
        <authorList>
            <person name="Lichtner F.J."/>
        </authorList>
    </citation>
    <scope>NUCLEOTIDE SEQUENCE [LARGE SCALE GENOMIC DNA]</scope>
    <source>
        <strain evidence="1 2">120213</strain>
    </source>
</reference>
<dbReference type="AlphaFoldDB" id="A0A8H3VH44"/>
<dbReference type="Proteomes" id="UP000447873">
    <property type="component" value="Unassembled WGS sequence"/>
</dbReference>
<name>A0A8H3VH44_VENIN</name>